<dbReference type="OrthoDB" id="9803017at2"/>
<dbReference type="SUPFAM" id="SSF53335">
    <property type="entry name" value="S-adenosyl-L-methionine-dependent methyltransferases"/>
    <property type="match status" value="1"/>
</dbReference>
<dbReference type="InterPro" id="IPR004398">
    <property type="entry name" value="RNA_MeTrfase_RsmD"/>
</dbReference>
<evidence type="ECO:0000256" key="2">
    <source>
        <dbReference type="ARBA" id="ARBA00022679"/>
    </source>
</evidence>
<proteinExistence type="predicted"/>
<reference evidence="3 4" key="1">
    <citation type="submission" date="2019-01" db="EMBL/GenBank/DDBJ databases">
        <authorList>
            <person name="Chen W.-M."/>
        </authorList>
    </citation>
    <scope>NUCLEOTIDE SEQUENCE [LARGE SCALE GENOMIC DNA]</scope>
    <source>
        <strain evidence="3 4">KYPY4</strain>
    </source>
</reference>
<gene>
    <name evidence="3" type="primary">rsmD</name>
    <name evidence="3" type="ORF">EOE66_06160</name>
</gene>
<dbReference type="PANTHER" id="PTHR43542">
    <property type="entry name" value="METHYLTRANSFERASE"/>
    <property type="match status" value="1"/>
</dbReference>
<sequence length="187" mass="19957">MKPATRHPGEVRLIAGLYRGRKLPVADRPGLRPTPDRVRETLFNWLGQTLDGWRVLDAFAGSGALGFEAASRGAAEAVLLELDPALVASLRESRERLKAEAVKIERSEALRWMAGCTPQRFEAVLLDPPFDAGLGAAAAAAAARLVVPGGYVYLEGPAPLAEAPAGLVLHRSQRAGAVHSQLWQAPL</sequence>
<dbReference type="InterPro" id="IPR029063">
    <property type="entry name" value="SAM-dependent_MTases_sf"/>
</dbReference>
<evidence type="ECO:0000313" key="4">
    <source>
        <dbReference type="Proteomes" id="UP000285575"/>
    </source>
</evidence>
<dbReference type="EC" id="2.1.1.171" evidence="3"/>
<evidence type="ECO:0000256" key="1">
    <source>
        <dbReference type="ARBA" id="ARBA00022603"/>
    </source>
</evidence>
<dbReference type="EMBL" id="SACR01000002">
    <property type="protein sequence ID" value="RVU47814.1"/>
    <property type="molecule type" value="Genomic_DNA"/>
</dbReference>
<dbReference type="Proteomes" id="UP000285575">
    <property type="component" value="Unassembled WGS sequence"/>
</dbReference>
<dbReference type="PIRSF" id="PIRSF004553">
    <property type="entry name" value="CHP00095"/>
    <property type="match status" value="1"/>
</dbReference>
<comment type="caution">
    <text evidence="3">The sequence shown here is derived from an EMBL/GenBank/DDBJ whole genome shotgun (WGS) entry which is preliminary data.</text>
</comment>
<dbReference type="PANTHER" id="PTHR43542:SF1">
    <property type="entry name" value="METHYLTRANSFERASE"/>
    <property type="match status" value="1"/>
</dbReference>
<dbReference type="AlphaFoldDB" id="A0A437RM25"/>
<accession>A0A437RM25</accession>
<dbReference type="Pfam" id="PF03602">
    <property type="entry name" value="Cons_hypoth95"/>
    <property type="match status" value="1"/>
</dbReference>
<keyword evidence="2 3" id="KW-0808">Transferase</keyword>
<keyword evidence="4" id="KW-1185">Reference proteome</keyword>
<evidence type="ECO:0000313" key="3">
    <source>
        <dbReference type="EMBL" id="RVU47814.1"/>
    </source>
</evidence>
<dbReference type="NCBIfam" id="TIGR00095">
    <property type="entry name" value="16S rRNA (guanine(966)-N(2))-methyltransferase RsmD"/>
    <property type="match status" value="1"/>
</dbReference>
<keyword evidence="1 3" id="KW-0489">Methyltransferase</keyword>
<protein>
    <submittedName>
        <fullName evidence="3">16S rRNA (Guanine(966)-N(2))-methyltransferase RsmD</fullName>
        <ecNumber evidence="3">2.1.1.171</ecNumber>
    </submittedName>
</protein>
<name>A0A437RM25_9BURK</name>
<dbReference type="Gene3D" id="3.40.50.150">
    <property type="entry name" value="Vaccinia Virus protein VP39"/>
    <property type="match status" value="1"/>
</dbReference>
<organism evidence="3 4">
    <name type="scientific">Rubrivivax rivuli</name>
    <dbReference type="NCBI Taxonomy" id="1862385"/>
    <lineage>
        <taxon>Bacteria</taxon>
        <taxon>Pseudomonadati</taxon>
        <taxon>Pseudomonadota</taxon>
        <taxon>Betaproteobacteria</taxon>
        <taxon>Burkholderiales</taxon>
        <taxon>Sphaerotilaceae</taxon>
        <taxon>Rubrivivax</taxon>
    </lineage>
</organism>
<dbReference type="GO" id="GO:0052913">
    <property type="term" value="F:16S rRNA (guanine(966)-N(2))-methyltransferase activity"/>
    <property type="evidence" value="ECO:0007669"/>
    <property type="project" value="UniProtKB-EC"/>
</dbReference>
<dbReference type="CDD" id="cd02440">
    <property type="entry name" value="AdoMet_MTases"/>
    <property type="match status" value="1"/>
</dbReference>